<sequence length="984" mass="114983">DNSHLVTVVIICENLSIIYDCIKYCKHLNLPLMINNNNNNHNNLLLNLNKCLIQWFISIDTIQYFSFKITIIDTLAYLIHINPQYFYIDNQWHYEMNKFLMNLPFTNGLYMNDCSSNVNDCHCTMDTQYDNNNNNNNNDYYYCYMSLVHQLHQLDKQLLHHNEQINNDFIVNNEFPYFIVLLDCFISQTNITTLLVNNNNNNDITTTTTTISNNLPSIYCLLLRFMYIHITSISSIYLLNDQYVQWIFDLLFKLYYIISPFISNHFSTPSTPTPPPPLPTATTNNSNNNTNSNNNNNYYYYDIIYSFLINLIKNEKLNLLKQIFYQFINNSKFSRIKIKFFSQLLKQIQLQLQLQLNLLYNNNNNNNNVSNNINIIIILMDYIINDVMIPMKEIITMDFNEYDLILECFMNLIRMRIQSIHYIINDSIININNWKLNRPSTVSSDHIQLTSIQEYELLQNRLMYSTVGLFFDILNESEKLLHTSNSKNLFHHSLINVQNSNKHSKKSFTELGISFISKVIQIKFYINENYKDPITDVVDLQNVNQLSSLILPPMIVLLEMIPNIAPLLNNGDSHSDNHNMYNNSIDQLFTILEDAFTQKILSFLSLLRIDQSNDTNQKDTIYKYNPQSVRLLVFSTRLFIRLTLHNLSLFNCCLHTKLSLSIMNTININNLIEEILKLMTNLSKCSISYLSLLCTFCSVHSFNLFFFSIFFSMSGTSSLYTYAHIYLVIRLSCLDLLRCFMIPQYIRPIQFCTDYSQPLGVLSVKSVKHFMQLILKDLRQIQNIEGSNSLNKGNNHKYQLITTHHDDDLTEQDTKPATFHAINSIYPYLHYPILQCTNMCSHHYSYALAFEDNQYEIDNHQILYQKLLNYICPLSTIINHQSNQSSLSTSFNYTTDNHSLGLSTWFCLHGKQLNNTKLKPKFNQLSEVDLFQFVQLNQLQHFISLDILSSSLCHSNQSGYQSSINTTNTLPLCSTNRSHLSLQV</sequence>
<dbReference type="Proteomes" id="UP000290809">
    <property type="component" value="Unassembled WGS sequence"/>
</dbReference>
<dbReference type="PANTHER" id="PTHR42264">
    <property type="entry name" value="EPHRIN_REC_LIKE DOMAIN-CONTAINING PROTEIN"/>
    <property type="match status" value="1"/>
</dbReference>
<accession>A0A430QG68</accession>
<feature type="region of interest" description="Disordered" evidence="1">
    <location>
        <begin position="269"/>
        <end position="291"/>
    </location>
</feature>
<evidence type="ECO:0000313" key="3">
    <source>
        <dbReference type="Proteomes" id="UP000290809"/>
    </source>
</evidence>
<comment type="caution">
    <text evidence="2">The sequence shown here is derived from an EMBL/GenBank/DDBJ whole genome shotgun (WGS) entry which is preliminary data.</text>
</comment>
<proteinExistence type="predicted"/>
<evidence type="ECO:0000313" key="2">
    <source>
        <dbReference type="EMBL" id="RTG86688.1"/>
    </source>
</evidence>
<keyword evidence="3" id="KW-1185">Reference proteome</keyword>
<name>A0A430QG68_SCHBO</name>
<protein>
    <submittedName>
        <fullName evidence="2">Uncharacterized protein</fullName>
    </submittedName>
</protein>
<organism evidence="2 3">
    <name type="scientific">Schistosoma bovis</name>
    <name type="common">Blood fluke</name>
    <dbReference type="NCBI Taxonomy" id="6184"/>
    <lineage>
        <taxon>Eukaryota</taxon>
        <taxon>Metazoa</taxon>
        <taxon>Spiralia</taxon>
        <taxon>Lophotrochozoa</taxon>
        <taxon>Platyhelminthes</taxon>
        <taxon>Trematoda</taxon>
        <taxon>Digenea</taxon>
        <taxon>Strigeidida</taxon>
        <taxon>Schistosomatoidea</taxon>
        <taxon>Schistosomatidae</taxon>
        <taxon>Schistosoma</taxon>
    </lineage>
</organism>
<dbReference type="EMBL" id="QMKO01001773">
    <property type="protein sequence ID" value="RTG86688.1"/>
    <property type="molecule type" value="Genomic_DNA"/>
</dbReference>
<feature type="non-terminal residue" evidence="2">
    <location>
        <position position="1"/>
    </location>
</feature>
<evidence type="ECO:0000256" key="1">
    <source>
        <dbReference type="SAM" id="MobiDB-lite"/>
    </source>
</evidence>
<feature type="compositionally biased region" description="Low complexity" evidence="1">
    <location>
        <begin position="280"/>
        <end position="291"/>
    </location>
</feature>
<dbReference type="AlphaFoldDB" id="A0A430QG68"/>
<reference evidence="2 3" key="1">
    <citation type="journal article" date="2019" name="PLoS Pathog.">
        <title>Genome sequence of the bovine parasite Schistosoma bovis Tanzania.</title>
        <authorList>
            <person name="Oey H."/>
            <person name="Zakrzewski M."/>
            <person name="Gobert G."/>
            <person name="Gravermann K."/>
            <person name="Stoye J."/>
            <person name="Jones M."/>
            <person name="Mcmanus D."/>
            <person name="Krause L."/>
        </authorList>
    </citation>
    <scope>NUCLEOTIDE SEQUENCE [LARGE SCALE GENOMIC DNA]</scope>
    <source>
        <strain evidence="2 3">TAN1997</strain>
    </source>
</reference>
<gene>
    <name evidence="2" type="ORF">DC041_0005838</name>
</gene>